<evidence type="ECO:0000313" key="2">
    <source>
        <dbReference type="EMBL" id="GFO01334.1"/>
    </source>
</evidence>
<reference evidence="2 3" key="1">
    <citation type="journal article" date="2021" name="Elife">
        <title>Chloroplast acquisition without the gene transfer in kleptoplastic sea slugs, Plakobranchus ocellatus.</title>
        <authorList>
            <person name="Maeda T."/>
            <person name="Takahashi S."/>
            <person name="Yoshida T."/>
            <person name="Shimamura S."/>
            <person name="Takaki Y."/>
            <person name="Nagai Y."/>
            <person name="Toyoda A."/>
            <person name="Suzuki Y."/>
            <person name="Arimoto A."/>
            <person name="Ishii H."/>
            <person name="Satoh N."/>
            <person name="Nishiyama T."/>
            <person name="Hasebe M."/>
            <person name="Maruyama T."/>
            <person name="Minagawa J."/>
            <person name="Obokata J."/>
            <person name="Shigenobu S."/>
        </authorList>
    </citation>
    <scope>NUCLEOTIDE SEQUENCE [LARGE SCALE GENOMIC DNA]</scope>
</reference>
<evidence type="ECO:0000256" key="1">
    <source>
        <dbReference type="SAM" id="MobiDB-lite"/>
    </source>
</evidence>
<evidence type="ECO:0000313" key="3">
    <source>
        <dbReference type="Proteomes" id="UP000735302"/>
    </source>
</evidence>
<organism evidence="2 3">
    <name type="scientific">Plakobranchus ocellatus</name>
    <dbReference type="NCBI Taxonomy" id="259542"/>
    <lineage>
        <taxon>Eukaryota</taxon>
        <taxon>Metazoa</taxon>
        <taxon>Spiralia</taxon>
        <taxon>Lophotrochozoa</taxon>
        <taxon>Mollusca</taxon>
        <taxon>Gastropoda</taxon>
        <taxon>Heterobranchia</taxon>
        <taxon>Euthyneura</taxon>
        <taxon>Panpulmonata</taxon>
        <taxon>Sacoglossa</taxon>
        <taxon>Placobranchoidea</taxon>
        <taxon>Plakobranchidae</taxon>
        <taxon>Plakobranchus</taxon>
    </lineage>
</organism>
<sequence>MIVKTTLMMRERINDGDGDDNVDNDDDEDNTISDFQIISRPGRRARAQTLATAEMSLHIRGRMCYHCATNTTFYKEDDDYYDDDYIDDDPEKASAQQGDLRLSGPPPGQGTGGGLKSATEGSLQISGRIR</sequence>
<dbReference type="Proteomes" id="UP000735302">
    <property type="component" value="Unassembled WGS sequence"/>
</dbReference>
<gene>
    <name evidence="2" type="ORF">PoB_002783900</name>
</gene>
<dbReference type="EMBL" id="BLXT01003273">
    <property type="protein sequence ID" value="GFO01334.1"/>
    <property type="molecule type" value="Genomic_DNA"/>
</dbReference>
<keyword evidence="3" id="KW-1185">Reference proteome</keyword>
<feature type="compositionally biased region" description="Acidic residues" evidence="1">
    <location>
        <begin position="16"/>
        <end position="31"/>
    </location>
</feature>
<name>A0AAV4A527_9GAST</name>
<accession>A0AAV4A527</accession>
<feature type="region of interest" description="Disordered" evidence="1">
    <location>
        <begin position="11"/>
        <end position="33"/>
    </location>
</feature>
<proteinExistence type="predicted"/>
<feature type="compositionally biased region" description="Acidic residues" evidence="1">
    <location>
        <begin position="79"/>
        <end position="90"/>
    </location>
</feature>
<protein>
    <submittedName>
        <fullName evidence="2">Uncharacterized protein</fullName>
    </submittedName>
</protein>
<comment type="caution">
    <text evidence="2">The sequence shown here is derived from an EMBL/GenBank/DDBJ whole genome shotgun (WGS) entry which is preliminary data.</text>
</comment>
<feature type="compositionally biased region" description="Polar residues" evidence="1">
    <location>
        <begin position="119"/>
        <end position="130"/>
    </location>
</feature>
<feature type="region of interest" description="Disordered" evidence="1">
    <location>
        <begin position="79"/>
        <end position="130"/>
    </location>
</feature>
<dbReference type="AlphaFoldDB" id="A0AAV4A527"/>